<keyword evidence="3" id="KW-0238">DNA-binding</keyword>
<dbReference type="Pfam" id="PF12833">
    <property type="entry name" value="HTH_18"/>
    <property type="match status" value="1"/>
</dbReference>
<dbReference type="GO" id="GO:0003700">
    <property type="term" value="F:DNA-binding transcription factor activity"/>
    <property type="evidence" value="ECO:0007669"/>
    <property type="project" value="InterPro"/>
</dbReference>
<proteinExistence type="predicted"/>
<dbReference type="Gene3D" id="2.60.120.10">
    <property type="entry name" value="Jelly Rolls"/>
    <property type="match status" value="1"/>
</dbReference>
<dbReference type="InterPro" id="IPR018060">
    <property type="entry name" value="HTH_AraC"/>
</dbReference>
<dbReference type="FunFam" id="1.10.10.60:FF:000132">
    <property type="entry name" value="AraC family transcriptional regulator"/>
    <property type="match status" value="1"/>
</dbReference>
<gene>
    <name evidence="6" type="ORF">GA0061103_0150</name>
</gene>
<dbReference type="PANTHER" id="PTHR11019">
    <property type="entry name" value="HTH-TYPE TRANSCRIPTIONAL REGULATOR NIMR"/>
    <property type="match status" value="1"/>
</dbReference>
<evidence type="ECO:0000259" key="5">
    <source>
        <dbReference type="PROSITE" id="PS01124"/>
    </source>
</evidence>
<dbReference type="CDD" id="cd06124">
    <property type="entry name" value="cupin_NimR-like_N"/>
    <property type="match status" value="1"/>
</dbReference>
<keyword evidence="1" id="KW-0678">Repressor</keyword>
<dbReference type="PROSITE" id="PS01124">
    <property type="entry name" value="HTH_ARAC_FAMILY_2"/>
    <property type="match status" value="1"/>
</dbReference>
<keyword evidence="7" id="KW-1185">Reference proteome</keyword>
<dbReference type="STRING" id="410764.GA0061103_0150"/>
<dbReference type="InterPro" id="IPR009057">
    <property type="entry name" value="Homeodomain-like_sf"/>
</dbReference>
<evidence type="ECO:0000256" key="3">
    <source>
        <dbReference type="ARBA" id="ARBA00023125"/>
    </source>
</evidence>
<evidence type="ECO:0000256" key="2">
    <source>
        <dbReference type="ARBA" id="ARBA00023015"/>
    </source>
</evidence>
<keyword evidence="2" id="KW-0805">Transcription regulation</keyword>
<evidence type="ECO:0000256" key="1">
    <source>
        <dbReference type="ARBA" id="ARBA00022491"/>
    </source>
</evidence>
<dbReference type="InterPro" id="IPR014710">
    <property type="entry name" value="RmlC-like_jellyroll"/>
</dbReference>
<dbReference type="OrthoDB" id="9804543at2"/>
<reference evidence="7" key="1">
    <citation type="submission" date="2016-08" db="EMBL/GenBank/DDBJ databases">
        <authorList>
            <person name="Varghese N."/>
            <person name="Submissions Spin"/>
        </authorList>
    </citation>
    <scope>NUCLEOTIDE SEQUENCE [LARGE SCALE GENOMIC DNA]</scope>
    <source>
        <strain evidence="7">HAMBI 2975</strain>
    </source>
</reference>
<name>A0A1C3X5C7_9HYPH</name>
<keyword evidence="4" id="KW-0804">Transcription</keyword>
<sequence>MPIIPLRAPSAAAWDVEFATPAMALLVGYDQHWAELPLHEHASGQLIIALSGAVMCHVPGSIWIVPSGCAVWVPAGLRHRSPASPHSRLCILFVKQDAACLPEHCCTLEITPLVREIVLRLAGTTVGNDTGEHVLLLMKVLLRELEGMPTGGLRLPVSSHPKMVAIQEALMAHPADRTTLAEWSGRTATSERTLARLVVRETGMSFGRWRQQLHLLVALSKLSDGVPVQQVSDALGYESATSFITMFRKALGTTPSRYFDRTVADPRKLRSNASKPEY</sequence>
<dbReference type="SUPFAM" id="SSF46689">
    <property type="entry name" value="Homeodomain-like"/>
    <property type="match status" value="1"/>
</dbReference>
<dbReference type="AlphaFoldDB" id="A0A1C3X5C7"/>
<dbReference type="EMBL" id="FMAG01000010">
    <property type="protein sequence ID" value="SCB47385.1"/>
    <property type="molecule type" value="Genomic_DNA"/>
</dbReference>
<organism evidence="6 7">
    <name type="scientific">Rhizobium multihospitium</name>
    <dbReference type="NCBI Taxonomy" id="410764"/>
    <lineage>
        <taxon>Bacteria</taxon>
        <taxon>Pseudomonadati</taxon>
        <taxon>Pseudomonadota</taxon>
        <taxon>Alphaproteobacteria</taxon>
        <taxon>Hyphomicrobiales</taxon>
        <taxon>Rhizobiaceae</taxon>
        <taxon>Rhizobium/Agrobacterium group</taxon>
        <taxon>Rhizobium</taxon>
    </lineage>
</organism>
<dbReference type="Gene3D" id="1.10.10.60">
    <property type="entry name" value="Homeodomain-like"/>
    <property type="match status" value="1"/>
</dbReference>
<dbReference type="PANTHER" id="PTHR11019:SF199">
    <property type="entry name" value="HTH-TYPE TRANSCRIPTIONAL REGULATOR NIMR"/>
    <property type="match status" value="1"/>
</dbReference>
<accession>A0A1C3X5C7</accession>
<evidence type="ECO:0000256" key="4">
    <source>
        <dbReference type="ARBA" id="ARBA00023163"/>
    </source>
</evidence>
<feature type="domain" description="HTH araC/xylS-type" evidence="5">
    <location>
        <begin position="164"/>
        <end position="261"/>
    </location>
</feature>
<dbReference type="SMART" id="SM00342">
    <property type="entry name" value="HTH_ARAC"/>
    <property type="match status" value="1"/>
</dbReference>
<dbReference type="InterPro" id="IPR011051">
    <property type="entry name" value="RmlC_Cupin_sf"/>
</dbReference>
<evidence type="ECO:0000313" key="6">
    <source>
        <dbReference type="EMBL" id="SCB47385.1"/>
    </source>
</evidence>
<dbReference type="PROSITE" id="PS00041">
    <property type="entry name" value="HTH_ARAC_FAMILY_1"/>
    <property type="match status" value="1"/>
</dbReference>
<evidence type="ECO:0000313" key="7">
    <source>
        <dbReference type="Proteomes" id="UP000199101"/>
    </source>
</evidence>
<protein>
    <submittedName>
        <fullName evidence="6">Transcriptional regulator, AraC family</fullName>
    </submittedName>
</protein>
<dbReference type="Proteomes" id="UP000199101">
    <property type="component" value="Unassembled WGS sequence"/>
</dbReference>
<dbReference type="SUPFAM" id="SSF51182">
    <property type="entry name" value="RmlC-like cupins"/>
    <property type="match status" value="1"/>
</dbReference>
<dbReference type="GO" id="GO:0043565">
    <property type="term" value="F:sequence-specific DNA binding"/>
    <property type="evidence" value="ECO:0007669"/>
    <property type="project" value="InterPro"/>
</dbReference>
<dbReference type="InterPro" id="IPR018062">
    <property type="entry name" value="HTH_AraC-typ_CS"/>
</dbReference>